<sequence length="199" mass="22692">MWIKPKTERSYPWYLRPFFWNQRRKYGNVLDAALLWARSPKLFLGVAFLYGMIDRRSSQISPELRSLLTVRVSQINHCPFCVDINSATLMKRGASLDKVAALAAWRESELYDDKERDALDYAEAMTRSDREIDGDLMRRLNSHFDDDQIVELTGLIAFQNMSSKFNSALAVPPQGFCQIPQSGDESPKPAQDGARADPV</sequence>
<dbReference type="Gene3D" id="1.20.1290.10">
    <property type="entry name" value="AhpD-like"/>
    <property type="match status" value="1"/>
</dbReference>
<name>A0A545SSU0_9PROT</name>
<dbReference type="NCBIfam" id="TIGR00778">
    <property type="entry name" value="ahpD_dom"/>
    <property type="match status" value="1"/>
</dbReference>
<dbReference type="Proteomes" id="UP000315252">
    <property type="component" value="Unassembled WGS sequence"/>
</dbReference>
<dbReference type="InterPro" id="IPR029032">
    <property type="entry name" value="AhpD-like"/>
</dbReference>
<dbReference type="OrthoDB" id="9801997at2"/>
<evidence type="ECO:0000313" key="4">
    <source>
        <dbReference type="Proteomes" id="UP000315252"/>
    </source>
</evidence>
<evidence type="ECO:0000259" key="2">
    <source>
        <dbReference type="Pfam" id="PF02627"/>
    </source>
</evidence>
<dbReference type="Pfam" id="PF02627">
    <property type="entry name" value="CMD"/>
    <property type="match status" value="1"/>
</dbReference>
<dbReference type="SUPFAM" id="SSF69118">
    <property type="entry name" value="AhpD-like"/>
    <property type="match status" value="1"/>
</dbReference>
<dbReference type="GO" id="GO:0051920">
    <property type="term" value="F:peroxiredoxin activity"/>
    <property type="evidence" value="ECO:0007669"/>
    <property type="project" value="InterPro"/>
</dbReference>
<organism evidence="3 4">
    <name type="scientific">Denitrobaculum tricleocarpae</name>
    <dbReference type="NCBI Taxonomy" id="2591009"/>
    <lineage>
        <taxon>Bacteria</taxon>
        <taxon>Pseudomonadati</taxon>
        <taxon>Pseudomonadota</taxon>
        <taxon>Alphaproteobacteria</taxon>
        <taxon>Rhodospirillales</taxon>
        <taxon>Rhodospirillaceae</taxon>
        <taxon>Denitrobaculum</taxon>
    </lineage>
</organism>
<dbReference type="InterPro" id="IPR003779">
    <property type="entry name" value="CMD-like"/>
</dbReference>
<accession>A0A545SSU0</accession>
<dbReference type="EMBL" id="VHSH01000026">
    <property type="protein sequence ID" value="TQV68041.1"/>
    <property type="molecule type" value="Genomic_DNA"/>
</dbReference>
<proteinExistence type="predicted"/>
<dbReference type="AlphaFoldDB" id="A0A545SSU0"/>
<gene>
    <name evidence="3" type="ORF">FKG95_29395</name>
</gene>
<comment type="caution">
    <text evidence="3">The sequence shown here is derived from an EMBL/GenBank/DDBJ whole genome shotgun (WGS) entry which is preliminary data.</text>
</comment>
<evidence type="ECO:0000313" key="3">
    <source>
        <dbReference type="EMBL" id="TQV68041.1"/>
    </source>
</evidence>
<protein>
    <submittedName>
        <fullName evidence="3">Carboxymuconolactone decarboxylase family protein</fullName>
    </submittedName>
</protein>
<dbReference type="PANTHER" id="PTHR34846">
    <property type="entry name" value="4-CARBOXYMUCONOLACTONE DECARBOXYLASE FAMILY PROTEIN (AFU_ORTHOLOGUE AFUA_6G11590)"/>
    <property type="match status" value="1"/>
</dbReference>
<evidence type="ECO:0000256" key="1">
    <source>
        <dbReference type="SAM" id="MobiDB-lite"/>
    </source>
</evidence>
<feature type="region of interest" description="Disordered" evidence="1">
    <location>
        <begin position="176"/>
        <end position="199"/>
    </location>
</feature>
<dbReference type="PANTHER" id="PTHR34846:SF10">
    <property type="entry name" value="CYTOPLASMIC PROTEIN"/>
    <property type="match status" value="1"/>
</dbReference>
<dbReference type="InterPro" id="IPR004675">
    <property type="entry name" value="AhpD_core"/>
</dbReference>
<reference evidence="3 4" key="1">
    <citation type="submission" date="2019-06" db="EMBL/GenBank/DDBJ databases">
        <title>Whole genome sequence for Rhodospirillaceae sp. R148.</title>
        <authorList>
            <person name="Wang G."/>
        </authorList>
    </citation>
    <scope>NUCLEOTIDE SEQUENCE [LARGE SCALE GENOMIC DNA]</scope>
    <source>
        <strain evidence="3 4">R148</strain>
    </source>
</reference>
<feature type="domain" description="Carboxymuconolactone decarboxylase-like" evidence="2">
    <location>
        <begin position="54"/>
        <end position="124"/>
    </location>
</feature>
<keyword evidence="4" id="KW-1185">Reference proteome</keyword>